<dbReference type="EMBL" id="UINC01103540">
    <property type="protein sequence ID" value="SVC66000.1"/>
    <property type="molecule type" value="Genomic_DNA"/>
</dbReference>
<sequence>PPYDMELIPIYTACSECGKYLGDIEDEHADVLDGMCLVCFSQLTGLGEDNSFLSSHLGVGYPKEIKPVRNIWSGKMVSIGPIESTGTFYPHPYSIQDILDRVKEKRARKMTDQPGGYGE</sequence>
<evidence type="ECO:0000313" key="1">
    <source>
        <dbReference type="EMBL" id="SVC66000.1"/>
    </source>
</evidence>
<feature type="non-terminal residue" evidence="1">
    <location>
        <position position="1"/>
    </location>
</feature>
<gene>
    <name evidence="1" type="ORF">METZ01_LOCUS318854</name>
</gene>
<accession>A0A382NZD4</accession>
<protein>
    <submittedName>
        <fullName evidence="1">Uncharacterized protein</fullName>
    </submittedName>
</protein>
<dbReference type="AlphaFoldDB" id="A0A382NZD4"/>
<name>A0A382NZD4_9ZZZZ</name>
<reference evidence="1" key="1">
    <citation type="submission" date="2018-05" db="EMBL/GenBank/DDBJ databases">
        <authorList>
            <person name="Lanie J.A."/>
            <person name="Ng W.-L."/>
            <person name="Kazmierczak K.M."/>
            <person name="Andrzejewski T.M."/>
            <person name="Davidsen T.M."/>
            <person name="Wayne K.J."/>
            <person name="Tettelin H."/>
            <person name="Glass J.I."/>
            <person name="Rusch D."/>
            <person name="Podicherti R."/>
            <person name="Tsui H.-C.T."/>
            <person name="Winkler M.E."/>
        </authorList>
    </citation>
    <scope>NUCLEOTIDE SEQUENCE</scope>
</reference>
<proteinExistence type="predicted"/>
<organism evidence="1">
    <name type="scientific">marine metagenome</name>
    <dbReference type="NCBI Taxonomy" id="408172"/>
    <lineage>
        <taxon>unclassified sequences</taxon>
        <taxon>metagenomes</taxon>
        <taxon>ecological metagenomes</taxon>
    </lineage>
</organism>